<keyword evidence="2" id="KW-0472">Membrane</keyword>
<dbReference type="GO" id="GO:0005778">
    <property type="term" value="C:peroxisomal membrane"/>
    <property type="evidence" value="ECO:0007669"/>
    <property type="project" value="UniProtKB-SubCell"/>
</dbReference>
<feature type="compositionally biased region" description="Acidic residues" evidence="5">
    <location>
        <begin position="26"/>
        <end position="38"/>
    </location>
</feature>
<proteinExistence type="predicted"/>
<gene>
    <name evidence="6" type="ORF">DBRI1063_LOCUS20273</name>
</gene>
<keyword evidence="1" id="KW-0962">Peroxisome biogenesis</keyword>
<feature type="compositionally biased region" description="Basic residues" evidence="5">
    <location>
        <begin position="44"/>
        <end position="57"/>
    </location>
</feature>
<dbReference type="PANTHER" id="PTHR12652">
    <property type="entry name" value="PEROXISOMAL BIOGENESIS FACTOR 11"/>
    <property type="match status" value="1"/>
</dbReference>
<dbReference type="EMBL" id="HBGN01031454">
    <property type="protein sequence ID" value="CAD9348163.1"/>
    <property type="molecule type" value="Transcribed_RNA"/>
</dbReference>
<keyword evidence="3" id="KW-0576">Peroxisome</keyword>
<accession>A0A7S2EPU4</accession>
<evidence type="ECO:0000256" key="4">
    <source>
        <dbReference type="ARBA" id="ARBA00046271"/>
    </source>
</evidence>
<evidence type="ECO:0000313" key="6">
    <source>
        <dbReference type="EMBL" id="CAD9348163.1"/>
    </source>
</evidence>
<feature type="region of interest" description="Disordered" evidence="5">
    <location>
        <begin position="1"/>
        <end position="66"/>
    </location>
</feature>
<organism evidence="6">
    <name type="scientific">Ditylum brightwellii</name>
    <dbReference type="NCBI Taxonomy" id="49249"/>
    <lineage>
        <taxon>Eukaryota</taxon>
        <taxon>Sar</taxon>
        <taxon>Stramenopiles</taxon>
        <taxon>Ochrophyta</taxon>
        <taxon>Bacillariophyta</taxon>
        <taxon>Mediophyceae</taxon>
        <taxon>Lithodesmiophycidae</taxon>
        <taxon>Lithodesmiales</taxon>
        <taxon>Lithodesmiaceae</taxon>
        <taxon>Ditylum</taxon>
    </lineage>
</organism>
<dbReference type="AlphaFoldDB" id="A0A7S2EPU4"/>
<sequence>MTIPKTKGESSPSEESMPEIVRNDTWEDEGGEDSDNEEKENVHNVKKHKGKKDRKKPQPVSPKITNKPKRISALDSFLQASVTFASNSYLTDRGIKLLTYTLWLLSRLTERYQKNPELSPGLRKMYGDLSMVRYALRLYGLPVSIEDIRTGGSWKGWDDARIHFLGKIMAWSMAFYYPLEHIAYGGFVVPKLIRVDTEKYTAYSCRAWLIFVLSDLVSTFFKLKELRKRRDVLLKSQKLGDGDTARPTEEEIQKKEHDINKQIKISRIHVARCVFFVPQVVHWSYSKWARDPLFSENVVNGCALTEAIICFYQALCSLRN</sequence>
<dbReference type="PANTHER" id="PTHR12652:SF25">
    <property type="entry name" value="MICROBODY (PEROXISOME) PROLIFERATION PROTEIN PEROXIN 11C (EUROFUNG)"/>
    <property type="match status" value="1"/>
</dbReference>
<dbReference type="GO" id="GO:0016559">
    <property type="term" value="P:peroxisome fission"/>
    <property type="evidence" value="ECO:0007669"/>
    <property type="project" value="InterPro"/>
</dbReference>
<dbReference type="Pfam" id="PF05648">
    <property type="entry name" value="PEX11"/>
    <property type="match status" value="1"/>
</dbReference>
<protein>
    <submittedName>
        <fullName evidence="6">Uncharacterized protein</fullName>
    </submittedName>
</protein>
<evidence type="ECO:0000256" key="1">
    <source>
        <dbReference type="ARBA" id="ARBA00022593"/>
    </source>
</evidence>
<comment type="subcellular location">
    <subcellularLocation>
        <location evidence="4">Peroxisome membrane</location>
    </subcellularLocation>
</comment>
<evidence type="ECO:0000256" key="3">
    <source>
        <dbReference type="ARBA" id="ARBA00023140"/>
    </source>
</evidence>
<name>A0A7S2EPU4_9STRA</name>
<evidence type="ECO:0000256" key="5">
    <source>
        <dbReference type="SAM" id="MobiDB-lite"/>
    </source>
</evidence>
<evidence type="ECO:0000256" key="2">
    <source>
        <dbReference type="ARBA" id="ARBA00023136"/>
    </source>
</evidence>
<dbReference type="InterPro" id="IPR008733">
    <property type="entry name" value="PEX11"/>
</dbReference>
<feature type="compositionally biased region" description="Low complexity" evidence="5">
    <location>
        <begin position="9"/>
        <end position="19"/>
    </location>
</feature>
<reference evidence="6" key="1">
    <citation type="submission" date="2021-01" db="EMBL/GenBank/DDBJ databases">
        <authorList>
            <person name="Corre E."/>
            <person name="Pelletier E."/>
            <person name="Niang G."/>
            <person name="Scheremetjew M."/>
            <person name="Finn R."/>
            <person name="Kale V."/>
            <person name="Holt S."/>
            <person name="Cochrane G."/>
            <person name="Meng A."/>
            <person name="Brown T."/>
            <person name="Cohen L."/>
        </authorList>
    </citation>
    <scope>NUCLEOTIDE SEQUENCE</scope>
    <source>
        <strain evidence="6">Pop2</strain>
    </source>
</reference>